<feature type="transmembrane region" description="Helical" evidence="4">
    <location>
        <begin position="75"/>
        <end position="100"/>
    </location>
</feature>
<keyword evidence="4" id="KW-0472">Membrane</keyword>
<evidence type="ECO:0000256" key="2">
    <source>
        <dbReference type="ARBA" id="ARBA00022963"/>
    </source>
</evidence>
<feature type="non-terminal residue" evidence="5">
    <location>
        <position position="390"/>
    </location>
</feature>
<comment type="caution">
    <text evidence="5">The sequence shown here is derived from an EMBL/GenBank/DDBJ whole genome shotgun (WGS) entry which is preliminary data.</text>
</comment>
<gene>
    <name evidence="5" type="primary">DAGLA</name>
    <name evidence="5" type="ORF">Anas_06336</name>
</gene>
<keyword evidence="4" id="KW-1133">Transmembrane helix</keyword>
<dbReference type="PANTHER" id="PTHR45792:SF8">
    <property type="entry name" value="DIACYLGLYCEROL LIPASE-ALPHA"/>
    <property type="match status" value="1"/>
</dbReference>
<sequence>MVCNSPHYTHRRMDNVPVKEHPPSIQVYVIICHMMRIPDLICILFVAEVVWLILGVVWLVNNYESCTSKSAKEAILGIVVCNWCVVVSVVITTWCTFDAAGRSWVKMKRYQRSLRDSNTRFQYRRSGNRNRNWRHRKVLRAYQDSWDHRCRVLFCCIGEKNRNSSSFSDIARLLSEFFRDLDVVPSDVVAGLVLLRRYQKEERKRFVASHKNQILQFLSGVPITPRTQFLQLSTPEGLEKFTKIVHFMKFALAVYGWPMYLITSSPKNAFKLCPLLSCCRWCRSRDSGGCGGDFNPQVIEDNCCGCNAAGLIRMTPSEGVDLLYVTYHVNVGETPFFVALDHNLSCIGIVKLSWKTIASSVRCCGDSIGDLDNEIEAEAWSSSRAKMRDQ</sequence>
<dbReference type="GO" id="GO:0005737">
    <property type="term" value="C:cytoplasm"/>
    <property type="evidence" value="ECO:0007669"/>
    <property type="project" value="TreeGrafter"/>
</dbReference>
<keyword evidence="4" id="KW-0812">Transmembrane</keyword>
<proteinExistence type="predicted"/>
<dbReference type="InterPro" id="IPR052214">
    <property type="entry name" value="DAG_Lipase-Related"/>
</dbReference>
<dbReference type="GO" id="GO:0004465">
    <property type="term" value="F:lipoprotein lipase activity"/>
    <property type="evidence" value="ECO:0007669"/>
    <property type="project" value="TreeGrafter"/>
</dbReference>
<evidence type="ECO:0000313" key="6">
    <source>
        <dbReference type="Proteomes" id="UP000326759"/>
    </source>
</evidence>
<feature type="transmembrane region" description="Helical" evidence="4">
    <location>
        <begin position="40"/>
        <end position="60"/>
    </location>
</feature>
<dbReference type="PANTHER" id="PTHR45792">
    <property type="entry name" value="DIACYLGLYCEROL LIPASE HOMOLOG-RELATED"/>
    <property type="match status" value="1"/>
</dbReference>
<evidence type="ECO:0000256" key="1">
    <source>
        <dbReference type="ARBA" id="ARBA00022801"/>
    </source>
</evidence>
<dbReference type="GO" id="GO:0019369">
    <property type="term" value="P:arachidonate metabolic process"/>
    <property type="evidence" value="ECO:0007669"/>
    <property type="project" value="TreeGrafter"/>
</dbReference>
<evidence type="ECO:0000313" key="5">
    <source>
        <dbReference type="EMBL" id="KAB7505588.1"/>
    </source>
</evidence>
<dbReference type="GO" id="GO:0032590">
    <property type="term" value="C:dendrite membrane"/>
    <property type="evidence" value="ECO:0007669"/>
    <property type="project" value="TreeGrafter"/>
</dbReference>
<protein>
    <submittedName>
        <fullName evidence="5">Sn1-specific diacylglycerol lipase alpha</fullName>
    </submittedName>
</protein>
<dbReference type="Proteomes" id="UP000326759">
    <property type="component" value="Unassembled WGS sequence"/>
</dbReference>
<dbReference type="GO" id="GO:0046340">
    <property type="term" value="P:diacylglycerol catabolic process"/>
    <property type="evidence" value="ECO:0007669"/>
    <property type="project" value="TreeGrafter"/>
</dbReference>
<keyword evidence="6" id="KW-1185">Reference proteome</keyword>
<accession>A0A5N5THK1</accession>
<evidence type="ECO:0000256" key="4">
    <source>
        <dbReference type="SAM" id="Phobius"/>
    </source>
</evidence>
<keyword evidence="3" id="KW-0443">Lipid metabolism</keyword>
<name>A0A5N5THK1_9CRUS</name>
<keyword evidence="2" id="KW-0442">Lipid degradation</keyword>
<keyword evidence="1" id="KW-0378">Hydrolase</keyword>
<organism evidence="5 6">
    <name type="scientific">Armadillidium nasatum</name>
    <dbReference type="NCBI Taxonomy" id="96803"/>
    <lineage>
        <taxon>Eukaryota</taxon>
        <taxon>Metazoa</taxon>
        <taxon>Ecdysozoa</taxon>
        <taxon>Arthropoda</taxon>
        <taxon>Crustacea</taxon>
        <taxon>Multicrustacea</taxon>
        <taxon>Malacostraca</taxon>
        <taxon>Eumalacostraca</taxon>
        <taxon>Peracarida</taxon>
        <taxon>Isopoda</taxon>
        <taxon>Oniscidea</taxon>
        <taxon>Crinocheta</taxon>
        <taxon>Armadillidiidae</taxon>
        <taxon>Armadillidium</taxon>
    </lineage>
</organism>
<dbReference type="OrthoDB" id="6372666at2759"/>
<dbReference type="EMBL" id="SEYY01001192">
    <property type="protein sequence ID" value="KAB7505588.1"/>
    <property type="molecule type" value="Genomic_DNA"/>
</dbReference>
<dbReference type="AlphaFoldDB" id="A0A5N5THK1"/>
<dbReference type="GO" id="GO:0045211">
    <property type="term" value="C:postsynaptic membrane"/>
    <property type="evidence" value="ECO:0007669"/>
    <property type="project" value="TreeGrafter"/>
</dbReference>
<reference evidence="5 6" key="1">
    <citation type="journal article" date="2019" name="PLoS Biol.">
        <title>Sex chromosomes control vertical transmission of feminizing Wolbachia symbionts in an isopod.</title>
        <authorList>
            <person name="Becking T."/>
            <person name="Chebbi M.A."/>
            <person name="Giraud I."/>
            <person name="Moumen B."/>
            <person name="Laverre T."/>
            <person name="Caubet Y."/>
            <person name="Peccoud J."/>
            <person name="Gilbert C."/>
            <person name="Cordaux R."/>
        </authorList>
    </citation>
    <scope>NUCLEOTIDE SEQUENCE [LARGE SCALE GENOMIC DNA]</scope>
    <source>
        <strain evidence="5">ANa2</strain>
        <tissue evidence="5">Whole body excluding digestive tract and cuticle</tissue>
    </source>
</reference>
<evidence type="ECO:0000256" key="3">
    <source>
        <dbReference type="ARBA" id="ARBA00023098"/>
    </source>
</evidence>